<feature type="signal peptide" evidence="2">
    <location>
        <begin position="1"/>
        <end position="24"/>
    </location>
</feature>
<dbReference type="AlphaFoldDB" id="A0A0F6YKS2"/>
<proteinExistence type="predicted"/>
<dbReference type="OrthoDB" id="5506973at2"/>
<evidence type="ECO:0000256" key="2">
    <source>
        <dbReference type="SAM" id="SignalP"/>
    </source>
</evidence>
<feature type="compositionally biased region" description="Low complexity" evidence="1">
    <location>
        <begin position="24"/>
        <end position="43"/>
    </location>
</feature>
<keyword evidence="2" id="KW-0732">Signal</keyword>
<evidence type="ECO:0000256" key="1">
    <source>
        <dbReference type="SAM" id="MobiDB-lite"/>
    </source>
</evidence>
<feature type="region of interest" description="Disordered" evidence="1">
    <location>
        <begin position="24"/>
        <end position="51"/>
    </location>
</feature>
<sequence length="309" mass="33288">MTRIASLSLLTALVLSLAAPRASAQATPAEDAPTATATDETAPGSDTQLSDEQALLEEQTTVERRDDGIDPHEEENRDYFFVGALARALVLPSYPFEVGGVAFPNGYDVPVNGAVGAYFNYRRNGFNIQVEVFYQGMGWNGFLRGENDPIGETEYIESNLGVVYGWFGFSWSIPIADWFAIEIGLGLGVGGVVGDLYRTEAIDAAGSGSNWMPCPGPDGATGDRCETPIEMPGSNGRLDNTRQRGGTYQHITGANPFYFGEGGVPPIFATIDLPRVSFRFKPIRQIQIRVDTAFNGYGFSFGGSVGYGF</sequence>
<protein>
    <recommendedName>
        <fullName evidence="5">Outer membrane protein beta-barrel domain-containing protein</fullName>
    </recommendedName>
</protein>
<evidence type="ECO:0008006" key="5">
    <source>
        <dbReference type="Google" id="ProtNLM"/>
    </source>
</evidence>
<gene>
    <name evidence="3" type="ORF">DB32_005627</name>
</gene>
<evidence type="ECO:0000313" key="4">
    <source>
        <dbReference type="Proteomes" id="UP000034883"/>
    </source>
</evidence>
<reference evidence="3 4" key="1">
    <citation type="submission" date="2015-03" db="EMBL/GenBank/DDBJ databases">
        <title>Genome assembly of Sandaracinus amylolyticus DSM 53668.</title>
        <authorList>
            <person name="Sharma G."/>
            <person name="Subramanian S."/>
        </authorList>
    </citation>
    <scope>NUCLEOTIDE SEQUENCE [LARGE SCALE GENOMIC DNA]</scope>
    <source>
        <strain evidence="3 4">DSM 53668</strain>
    </source>
</reference>
<organism evidence="3 4">
    <name type="scientific">Sandaracinus amylolyticus</name>
    <dbReference type="NCBI Taxonomy" id="927083"/>
    <lineage>
        <taxon>Bacteria</taxon>
        <taxon>Pseudomonadati</taxon>
        <taxon>Myxococcota</taxon>
        <taxon>Polyangia</taxon>
        <taxon>Polyangiales</taxon>
        <taxon>Sandaracinaceae</taxon>
        <taxon>Sandaracinus</taxon>
    </lineage>
</organism>
<name>A0A0F6YKS2_9BACT</name>
<accession>A0A0F6YKS2</accession>
<dbReference type="EMBL" id="CP011125">
    <property type="protein sequence ID" value="AKF08478.1"/>
    <property type="molecule type" value="Genomic_DNA"/>
</dbReference>
<feature type="chain" id="PRO_5002512404" description="Outer membrane protein beta-barrel domain-containing protein" evidence="2">
    <location>
        <begin position="25"/>
        <end position="309"/>
    </location>
</feature>
<dbReference type="RefSeq" id="WP_053235617.1">
    <property type="nucleotide sequence ID" value="NZ_CP011125.1"/>
</dbReference>
<dbReference type="STRING" id="927083.DB32_005627"/>
<dbReference type="Proteomes" id="UP000034883">
    <property type="component" value="Chromosome"/>
</dbReference>
<evidence type="ECO:0000313" key="3">
    <source>
        <dbReference type="EMBL" id="AKF08478.1"/>
    </source>
</evidence>
<keyword evidence="4" id="KW-1185">Reference proteome</keyword>
<dbReference type="KEGG" id="samy:DB32_005627"/>